<dbReference type="InterPro" id="IPR007627">
    <property type="entry name" value="RNA_pol_sigma70_r2"/>
</dbReference>
<dbReference type="PANTHER" id="PTHR43133">
    <property type="entry name" value="RNA POLYMERASE ECF-TYPE SIGMA FACTO"/>
    <property type="match status" value="1"/>
</dbReference>
<feature type="region of interest" description="Disordered" evidence="6">
    <location>
        <begin position="193"/>
        <end position="221"/>
    </location>
</feature>
<dbReference type="InterPro" id="IPR013325">
    <property type="entry name" value="RNA_pol_sigma_r2"/>
</dbReference>
<accession>A0A6J4LH80</accession>
<keyword evidence="5" id="KW-0804">Transcription</keyword>
<name>A0A6J4LH80_9ACTN</name>
<evidence type="ECO:0000313" key="9">
    <source>
        <dbReference type="EMBL" id="CAA9328750.1"/>
    </source>
</evidence>
<dbReference type="EMBL" id="CADCUB010000085">
    <property type="protein sequence ID" value="CAA9328750.1"/>
    <property type="molecule type" value="Genomic_DNA"/>
</dbReference>
<evidence type="ECO:0000256" key="2">
    <source>
        <dbReference type="ARBA" id="ARBA00023015"/>
    </source>
</evidence>
<dbReference type="NCBIfam" id="TIGR02937">
    <property type="entry name" value="sigma70-ECF"/>
    <property type="match status" value="1"/>
</dbReference>
<feature type="compositionally biased region" description="Low complexity" evidence="6">
    <location>
        <begin position="197"/>
        <end position="206"/>
    </location>
</feature>
<comment type="similarity">
    <text evidence="1">Belongs to the sigma-70 factor family. ECF subfamily.</text>
</comment>
<dbReference type="NCBIfam" id="NF007225">
    <property type="entry name" value="PRK09643.1"/>
    <property type="match status" value="1"/>
</dbReference>
<dbReference type="Gene3D" id="1.10.1740.10">
    <property type="match status" value="1"/>
</dbReference>
<dbReference type="Pfam" id="PF04542">
    <property type="entry name" value="Sigma70_r2"/>
    <property type="match status" value="1"/>
</dbReference>
<dbReference type="InterPro" id="IPR036388">
    <property type="entry name" value="WH-like_DNA-bd_sf"/>
</dbReference>
<evidence type="ECO:0000256" key="5">
    <source>
        <dbReference type="ARBA" id="ARBA00023163"/>
    </source>
</evidence>
<dbReference type="SUPFAM" id="SSF88659">
    <property type="entry name" value="Sigma3 and sigma4 domains of RNA polymerase sigma factors"/>
    <property type="match status" value="1"/>
</dbReference>
<feature type="domain" description="RNA polymerase sigma factor 70 region 4 type 2" evidence="8">
    <location>
        <begin position="133"/>
        <end position="184"/>
    </location>
</feature>
<evidence type="ECO:0000256" key="4">
    <source>
        <dbReference type="ARBA" id="ARBA00023125"/>
    </source>
</evidence>
<gene>
    <name evidence="9" type="ORF">AVDCRST_MAG07-2125</name>
</gene>
<dbReference type="CDD" id="cd06171">
    <property type="entry name" value="Sigma70_r4"/>
    <property type="match status" value="1"/>
</dbReference>
<evidence type="ECO:0000259" key="7">
    <source>
        <dbReference type="Pfam" id="PF04542"/>
    </source>
</evidence>
<dbReference type="GO" id="GO:0016987">
    <property type="term" value="F:sigma factor activity"/>
    <property type="evidence" value="ECO:0007669"/>
    <property type="project" value="UniProtKB-KW"/>
</dbReference>
<dbReference type="GO" id="GO:0006352">
    <property type="term" value="P:DNA-templated transcription initiation"/>
    <property type="evidence" value="ECO:0007669"/>
    <property type="project" value="InterPro"/>
</dbReference>
<dbReference type="InterPro" id="IPR014284">
    <property type="entry name" value="RNA_pol_sigma-70_dom"/>
</dbReference>
<dbReference type="PANTHER" id="PTHR43133:SF50">
    <property type="entry name" value="ECF RNA POLYMERASE SIGMA FACTOR SIGM"/>
    <property type="match status" value="1"/>
</dbReference>
<evidence type="ECO:0000256" key="1">
    <source>
        <dbReference type="ARBA" id="ARBA00010641"/>
    </source>
</evidence>
<keyword evidence="3" id="KW-0731">Sigma factor</keyword>
<evidence type="ECO:0000259" key="8">
    <source>
        <dbReference type="Pfam" id="PF08281"/>
    </source>
</evidence>
<keyword evidence="2" id="KW-0805">Transcription regulation</keyword>
<evidence type="ECO:0000256" key="3">
    <source>
        <dbReference type="ARBA" id="ARBA00023082"/>
    </source>
</evidence>
<proteinExistence type="inferred from homology"/>
<sequence length="221" mass="23550">MEQPGEPDVDDPGLAADREDRALLAAHLAGDPDAFGRLVARAQGRLWAVALRTLGDREEAADALQDALLSAYRAAGSYRGDARVTTWLHRIVVNACLDRLRRRRVRSTVPLDARDAEHADPRDLLGERETALVLEAALAALPDDQRLAILLVDVQGLPVADAAHVLGVAVGTVKSRCSRGRARLAVALGHLRNRAEPSTVPPGTTAVPPPSPHDRDPGGVP</sequence>
<dbReference type="AlphaFoldDB" id="A0A6J4LH80"/>
<feature type="compositionally biased region" description="Basic and acidic residues" evidence="6">
    <location>
        <begin position="212"/>
        <end position="221"/>
    </location>
</feature>
<dbReference type="Pfam" id="PF08281">
    <property type="entry name" value="Sigma70_r4_2"/>
    <property type="match status" value="1"/>
</dbReference>
<dbReference type="GO" id="GO:0003677">
    <property type="term" value="F:DNA binding"/>
    <property type="evidence" value="ECO:0007669"/>
    <property type="project" value="UniProtKB-KW"/>
</dbReference>
<dbReference type="Gene3D" id="1.10.10.10">
    <property type="entry name" value="Winged helix-like DNA-binding domain superfamily/Winged helix DNA-binding domain"/>
    <property type="match status" value="1"/>
</dbReference>
<reference evidence="9" key="1">
    <citation type="submission" date="2020-02" db="EMBL/GenBank/DDBJ databases">
        <authorList>
            <person name="Meier V. D."/>
        </authorList>
    </citation>
    <scope>NUCLEOTIDE SEQUENCE</scope>
    <source>
        <strain evidence="9">AVDCRST_MAG07</strain>
    </source>
</reference>
<feature type="domain" description="RNA polymerase sigma-70 region 2" evidence="7">
    <location>
        <begin position="38"/>
        <end position="104"/>
    </location>
</feature>
<dbReference type="InterPro" id="IPR039425">
    <property type="entry name" value="RNA_pol_sigma-70-like"/>
</dbReference>
<protein>
    <submittedName>
        <fullName evidence="9">RNA polymerase ECF-type sigma factor</fullName>
    </submittedName>
</protein>
<dbReference type="SUPFAM" id="SSF88946">
    <property type="entry name" value="Sigma2 domain of RNA polymerase sigma factors"/>
    <property type="match status" value="1"/>
</dbReference>
<keyword evidence="4" id="KW-0238">DNA-binding</keyword>
<organism evidence="9">
    <name type="scientific">uncultured Frankineae bacterium</name>
    <dbReference type="NCBI Taxonomy" id="437475"/>
    <lineage>
        <taxon>Bacteria</taxon>
        <taxon>Bacillati</taxon>
        <taxon>Actinomycetota</taxon>
        <taxon>Actinomycetes</taxon>
        <taxon>Frankiales</taxon>
        <taxon>environmental samples</taxon>
    </lineage>
</organism>
<dbReference type="InterPro" id="IPR013249">
    <property type="entry name" value="RNA_pol_sigma70_r4_t2"/>
</dbReference>
<evidence type="ECO:0000256" key="6">
    <source>
        <dbReference type="SAM" id="MobiDB-lite"/>
    </source>
</evidence>
<dbReference type="InterPro" id="IPR013324">
    <property type="entry name" value="RNA_pol_sigma_r3/r4-like"/>
</dbReference>